<evidence type="ECO:0000313" key="3">
    <source>
        <dbReference type="Proteomes" id="UP000594820"/>
    </source>
</evidence>
<dbReference type="InterPro" id="IPR004590">
    <property type="entry name" value="ssDNA_annealing_RecT"/>
</dbReference>
<evidence type="ECO:0000313" key="2">
    <source>
        <dbReference type="EMBL" id="QPO17131.1"/>
    </source>
</evidence>
<feature type="compositionally biased region" description="Basic and acidic residues" evidence="1">
    <location>
        <begin position="245"/>
        <end position="261"/>
    </location>
</feature>
<dbReference type="RefSeq" id="YP_010002614.1">
    <property type="nucleotide sequence ID" value="NC_053246.1"/>
</dbReference>
<keyword evidence="3" id="KW-1185">Reference proteome</keyword>
<accession>A0A7T1KSB2</accession>
<feature type="region of interest" description="Disordered" evidence="1">
    <location>
        <begin position="245"/>
        <end position="296"/>
    </location>
</feature>
<dbReference type="Pfam" id="PF03837">
    <property type="entry name" value="RecT"/>
    <property type="match status" value="1"/>
</dbReference>
<proteinExistence type="predicted"/>
<protein>
    <submittedName>
        <fullName evidence="2">RecT-like DNA pairing protein</fullName>
    </submittedName>
</protein>
<gene>
    <name evidence="2" type="primary">53</name>
    <name evidence="2" type="ORF">SEA_LILBEANIE_53</name>
</gene>
<dbReference type="NCBIfam" id="TIGR00616">
    <property type="entry name" value="rect"/>
    <property type="match status" value="1"/>
</dbReference>
<dbReference type="InterPro" id="IPR018330">
    <property type="entry name" value="RecT_fam"/>
</dbReference>
<organism evidence="2 3">
    <name type="scientific">Gordonia phage Lilbeanie</name>
    <dbReference type="NCBI Taxonomy" id="2794947"/>
    <lineage>
        <taxon>Viruses</taxon>
        <taxon>Duplodnaviria</taxon>
        <taxon>Heunggongvirae</taxon>
        <taxon>Uroviricota</taxon>
        <taxon>Caudoviricetes</taxon>
        <taxon>Stackebrandtviridae</taxon>
        <taxon>Lilbeanievirus</taxon>
        <taxon>Lilbeanievirus lilbeanie</taxon>
    </lineage>
</organism>
<dbReference type="EMBL" id="MW314850">
    <property type="protein sequence ID" value="QPO17131.1"/>
    <property type="molecule type" value="Genomic_DNA"/>
</dbReference>
<evidence type="ECO:0000256" key="1">
    <source>
        <dbReference type="SAM" id="MobiDB-lite"/>
    </source>
</evidence>
<feature type="compositionally biased region" description="Acidic residues" evidence="1">
    <location>
        <begin position="263"/>
        <end position="292"/>
    </location>
</feature>
<reference evidence="2 3" key="1">
    <citation type="submission" date="2020-12" db="EMBL/GenBank/DDBJ databases">
        <authorList>
            <person name="Mahalingham V.A."/>
            <person name="Abad L.A."/>
            <person name="Dennis E.A."/>
            <person name="Alston T.C."/>
            <person name="Buckley J.R."/>
            <person name="Cao N.T."/>
            <person name="Cole K.B."/>
            <person name="Davis H.C."/>
            <person name="Fisher D.E."/>
            <person name="Jennings A.R."/>
            <person name="Litwin A.R."/>
            <person name="McCartney J.B."/>
            <person name="Mitchell K.E."/>
            <person name="Nasser J.B."/>
            <person name="Paudel P."/>
            <person name="Richoux S.A."/>
            <person name="Sisung K.L."/>
            <person name="Smith M.L."/>
            <person name="Sonnier C.R."/>
            <person name="Underwood K.G."/>
            <person name="Hunter C.W."/>
            <person name="Gottschalck B.A."/>
            <person name="Wiggina Z.F."/>
            <person name="Spears T.J."/>
            <person name="Hancock A.M."/>
            <person name="Gissendanner C.R."/>
            <person name="Findley A.M."/>
            <person name="Garlena R.A."/>
            <person name="Russell D.A."/>
            <person name="Jacobs-Sera D."/>
            <person name="Hatfull G.F."/>
        </authorList>
    </citation>
    <scope>NUCLEOTIDE SEQUENCE [LARGE SCALE GENOMIC DNA]</scope>
</reference>
<name>A0A7T1KSB2_9CAUD</name>
<dbReference type="NCBIfam" id="NF007351">
    <property type="entry name" value="PRK09846.1"/>
    <property type="match status" value="1"/>
</dbReference>
<dbReference type="GeneID" id="63027165"/>
<dbReference type="Proteomes" id="UP000594820">
    <property type="component" value="Segment"/>
</dbReference>
<sequence>MGRDLKARATAPARTDAPQGELTIAQKVDRMQREFDAAMPRGMEAVQLIRDAQTCLRMTPKLAECDHRTILGALMTCAQLGLRPGVLGQAYLLPMRNWKTRKMEAQLILGYQGLLELVHRSDRITMISARRVHEFDEFRLDYGLEEDTLVHRPPATGSRGRVVKWYAIARFKGGGYAITDPMTREEMEEHRDKYAMAKKDGKVVGPWATQFDEMADKTILRKLVKTLPKSPELVRAIEHDGAVRQDYTEAGIDSRPEHIDGEIIGDDDTPEVEGQPESEPEQPETVDPEPEAEAQTAAEADDLAALHVAVAEAYEGAGILDEAEVIKHMQNAVQDPGIERITDLTADEAGTVLAALAKSK</sequence>
<dbReference type="KEGG" id="vg:63027165"/>
<dbReference type="GO" id="GO:0006259">
    <property type="term" value="P:DNA metabolic process"/>
    <property type="evidence" value="ECO:0007669"/>
    <property type="project" value="InterPro"/>
</dbReference>
<dbReference type="GO" id="GO:0003677">
    <property type="term" value="F:DNA binding"/>
    <property type="evidence" value="ECO:0007669"/>
    <property type="project" value="InterPro"/>
</dbReference>